<organism evidence="3 4">
    <name type="scientific">Treponema peruense</name>
    <dbReference type="NCBI Taxonomy" id="2787628"/>
    <lineage>
        <taxon>Bacteria</taxon>
        <taxon>Pseudomonadati</taxon>
        <taxon>Spirochaetota</taxon>
        <taxon>Spirochaetia</taxon>
        <taxon>Spirochaetales</taxon>
        <taxon>Treponemataceae</taxon>
        <taxon>Treponema</taxon>
    </lineage>
</organism>
<protein>
    <recommendedName>
        <fullName evidence="2">Antitoxin</fullName>
    </recommendedName>
</protein>
<dbReference type="Proteomes" id="UP000595224">
    <property type="component" value="Chromosome"/>
</dbReference>
<dbReference type="EMBL" id="CP064936">
    <property type="protein sequence ID" value="QQA01159.1"/>
    <property type="molecule type" value="Genomic_DNA"/>
</dbReference>
<proteinExistence type="inferred from homology"/>
<evidence type="ECO:0000256" key="1">
    <source>
        <dbReference type="ARBA" id="ARBA00009981"/>
    </source>
</evidence>
<dbReference type="SUPFAM" id="SSF143120">
    <property type="entry name" value="YefM-like"/>
    <property type="match status" value="1"/>
</dbReference>
<evidence type="ECO:0000313" key="4">
    <source>
        <dbReference type="Proteomes" id="UP000595224"/>
    </source>
</evidence>
<dbReference type="InterPro" id="IPR006442">
    <property type="entry name" value="Antitoxin_Phd/YefM"/>
</dbReference>
<accession>A0A7T3RDJ5</accession>
<keyword evidence="4" id="KW-1185">Reference proteome</keyword>
<dbReference type="AlphaFoldDB" id="A0A7T3RDJ5"/>
<sequence length="86" mass="9896">MPQIMPIRDLKNTAEISAICHEKNEPIFITKNGYGDMVLMSMETYEKALYLSNIYGKLEEAKDDIKNKRYSSVEDAVSRIKEKHGL</sequence>
<dbReference type="KEGG" id="tper:IWA51_00565"/>
<evidence type="ECO:0000256" key="2">
    <source>
        <dbReference type="RuleBase" id="RU362080"/>
    </source>
</evidence>
<comment type="similarity">
    <text evidence="1 2">Belongs to the phD/YefM antitoxin family.</text>
</comment>
<dbReference type="Pfam" id="PF02604">
    <property type="entry name" value="PhdYeFM_antitox"/>
    <property type="match status" value="1"/>
</dbReference>
<reference evidence="3 4" key="1">
    <citation type="submission" date="2020-11" db="EMBL/GenBank/DDBJ databases">
        <title>Treponema Peruensis nv. sp., first commensal Treponema isolated from human feces.</title>
        <authorList>
            <person name="Belkhou C."/>
            <person name="Raes J."/>
        </authorList>
    </citation>
    <scope>NUCLEOTIDE SEQUENCE [LARGE SCALE GENOMIC DNA]</scope>
    <source>
        <strain evidence="3 4">RCC2812</strain>
    </source>
</reference>
<dbReference type="InterPro" id="IPR036165">
    <property type="entry name" value="YefM-like_sf"/>
</dbReference>
<evidence type="ECO:0000313" key="3">
    <source>
        <dbReference type="EMBL" id="QQA01159.1"/>
    </source>
</evidence>
<gene>
    <name evidence="3" type="ORF">IWA51_00565</name>
</gene>
<name>A0A7T3RDJ5_9SPIR</name>
<dbReference type="RefSeq" id="WP_198442750.1">
    <property type="nucleotide sequence ID" value="NZ_CBCSHE010000017.1"/>
</dbReference>
<comment type="function">
    <text evidence="2">Antitoxin component of a type II toxin-antitoxin (TA) system.</text>
</comment>